<protein>
    <submittedName>
        <fullName evidence="1">Uncharacterized protein</fullName>
    </submittedName>
</protein>
<dbReference type="EMBL" id="WBMS02000018">
    <property type="protein sequence ID" value="MWA03249.1"/>
    <property type="molecule type" value="Genomic_DNA"/>
</dbReference>
<dbReference type="Proteomes" id="UP000462055">
    <property type="component" value="Unassembled WGS sequence"/>
</dbReference>
<reference evidence="1" key="1">
    <citation type="submission" date="2019-12" db="EMBL/GenBank/DDBJ databases">
        <title>Actinomadura physcomitrii sp. nov., a novel actinomycete isolated from moss [Physcomitrium sphaericum (Ludw) Fuernr].</title>
        <authorList>
            <person name="Zhuang X."/>
        </authorList>
    </citation>
    <scope>NUCLEOTIDE SEQUENCE [LARGE SCALE GENOMIC DNA]</scope>
    <source>
        <strain evidence="1">LD22</strain>
    </source>
</reference>
<sequence length="88" mass="9336">MRWLSTAIVDAANHGRPNTSGIKVGGHQASSASMVEIMTSLWFSELTEWSGGPDPDPPSPVLFGAVMLLHAGASATVPSTRWWTTSAR</sequence>
<dbReference type="AlphaFoldDB" id="A0A6I4MKL3"/>
<dbReference type="SUPFAM" id="SSF52518">
    <property type="entry name" value="Thiamin diphosphate-binding fold (THDP-binding)"/>
    <property type="match status" value="1"/>
</dbReference>
<gene>
    <name evidence="1" type="ORF">F8568_023295</name>
</gene>
<dbReference type="Gene3D" id="3.40.50.970">
    <property type="match status" value="1"/>
</dbReference>
<dbReference type="InterPro" id="IPR029061">
    <property type="entry name" value="THDP-binding"/>
</dbReference>
<accession>A0A6I4MKL3</accession>
<organism evidence="1 2">
    <name type="scientific">Actinomadura physcomitrii</name>
    <dbReference type="NCBI Taxonomy" id="2650748"/>
    <lineage>
        <taxon>Bacteria</taxon>
        <taxon>Bacillati</taxon>
        <taxon>Actinomycetota</taxon>
        <taxon>Actinomycetes</taxon>
        <taxon>Streptosporangiales</taxon>
        <taxon>Thermomonosporaceae</taxon>
        <taxon>Actinomadura</taxon>
    </lineage>
</organism>
<evidence type="ECO:0000313" key="1">
    <source>
        <dbReference type="EMBL" id="MWA03249.1"/>
    </source>
</evidence>
<proteinExistence type="predicted"/>
<name>A0A6I4MKL3_9ACTN</name>
<dbReference type="GO" id="GO:0000287">
    <property type="term" value="F:magnesium ion binding"/>
    <property type="evidence" value="ECO:0007669"/>
    <property type="project" value="UniProtKB-ARBA"/>
</dbReference>
<dbReference type="RefSeq" id="WP_151595788.1">
    <property type="nucleotide sequence ID" value="NZ_WBMS02000018.1"/>
</dbReference>
<comment type="caution">
    <text evidence="1">The sequence shown here is derived from an EMBL/GenBank/DDBJ whole genome shotgun (WGS) entry which is preliminary data.</text>
</comment>
<keyword evidence="2" id="KW-1185">Reference proteome</keyword>
<evidence type="ECO:0000313" key="2">
    <source>
        <dbReference type="Proteomes" id="UP000462055"/>
    </source>
</evidence>